<feature type="transmembrane region" description="Helical" evidence="2">
    <location>
        <begin position="5"/>
        <end position="22"/>
    </location>
</feature>
<feature type="region of interest" description="Disordered" evidence="1">
    <location>
        <begin position="64"/>
        <end position="84"/>
    </location>
</feature>
<proteinExistence type="predicted"/>
<dbReference type="AlphaFoldDB" id="A0AA88VEZ7"/>
<keyword evidence="2" id="KW-1133">Transmembrane helix</keyword>
<keyword evidence="2" id="KW-0812">Transmembrane</keyword>
<gene>
    <name evidence="3" type="ORF">RJ639_014102</name>
</gene>
<feature type="transmembrane region" description="Helical" evidence="2">
    <location>
        <begin position="28"/>
        <end position="46"/>
    </location>
</feature>
<organism evidence="3 4">
    <name type="scientific">Escallonia herrerae</name>
    <dbReference type="NCBI Taxonomy" id="1293975"/>
    <lineage>
        <taxon>Eukaryota</taxon>
        <taxon>Viridiplantae</taxon>
        <taxon>Streptophyta</taxon>
        <taxon>Embryophyta</taxon>
        <taxon>Tracheophyta</taxon>
        <taxon>Spermatophyta</taxon>
        <taxon>Magnoliopsida</taxon>
        <taxon>eudicotyledons</taxon>
        <taxon>Gunneridae</taxon>
        <taxon>Pentapetalae</taxon>
        <taxon>asterids</taxon>
        <taxon>campanulids</taxon>
        <taxon>Escalloniales</taxon>
        <taxon>Escalloniaceae</taxon>
        <taxon>Escallonia</taxon>
    </lineage>
</organism>
<name>A0AA88VEZ7_9ASTE</name>
<keyword evidence="4" id="KW-1185">Reference proteome</keyword>
<dbReference type="Proteomes" id="UP001188597">
    <property type="component" value="Unassembled WGS sequence"/>
</dbReference>
<evidence type="ECO:0000256" key="1">
    <source>
        <dbReference type="SAM" id="MobiDB-lite"/>
    </source>
</evidence>
<evidence type="ECO:0000313" key="4">
    <source>
        <dbReference type="Proteomes" id="UP001188597"/>
    </source>
</evidence>
<evidence type="ECO:0000313" key="3">
    <source>
        <dbReference type="EMBL" id="KAK3007616.1"/>
    </source>
</evidence>
<dbReference type="EMBL" id="JAVXUP010001842">
    <property type="protein sequence ID" value="KAK3007616.1"/>
    <property type="molecule type" value="Genomic_DNA"/>
</dbReference>
<keyword evidence="2" id="KW-0472">Membrane</keyword>
<sequence>MRQNITALLIGLIGATITLSAYSQSLVSPTQCITVGLLVLLFGLLVREDNMAHKSTELKDHSSLAVKTVSPGGNGPDYRRSLST</sequence>
<evidence type="ECO:0000256" key="2">
    <source>
        <dbReference type="SAM" id="Phobius"/>
    </source>
</evidence>
<reference evidence="3" key="1">
    <citation type="submission" date="2022-12" db="EMBL/GenBank/DDBJ databases">
        <title>Draft genome assemblies for two species of Escallonia (Escalloniales).</title>
        <authorList>
            <person name="Chanderbali A."/>
            <person name="Dervinis C."/>
            <person name="Anghel I."/>
            <person name="Soltis D."/>
            <person name="Soltis P."/>
            <person name="Zapata F."/>
        </authorList>
    </citation>
    <scope>NUCLEOTIDE SEQUENCE</scope>
    <source>
        <strain evidence="3">UCBG64.0493</strain>
        <tissue evidence="3">Leaf</tissue>
    </source>
</reference>
<protein>
    <submittedName>
        <fullName evidence="3">Uncharacterized protein</fullName>
    </submittedName>
</protein>
<accession>A0AA88VEZ7</accession>
<comment type="caution">
    <text evidence="3">The sequence shown here is derived from an EMBL/GenBank/DDBJ whole genome shotgun (WGS) entry which is preliminary data.</text>
</comment>